<dbReference type="AlphaFoldDB" id="A0A6I8LJZ4"/>
<sequence>MPAAAGVTGGRSGMGSCGCPDSVGDTTLTDMTTLLLRGVSPDRAPGGGTLPPPRRRAPDRCALTDVERLFERIPE</sequence>
<dbReference type="Proteomes" id="UP000399805">
    <property type="component" value="Unassembled WGS sequence"/>
</dbReference>
<gene>
    <name evidence="2" type="ORF">AA23TX_01749</name>
</gene>
<proteinExistence type="predicted"/>
<name>A0A6I8LJZ4_9PSEU</name>
<organism evidence="2 3">
    <name type="scientific">Amycolatopsis camponoti</name>
    <dbReference type="NCBI Taxonomy" id="2606593"/>
    <lineage>
        <taxon>Bacteria</taxon>
        <taxon>Bacillati</taxon>
        <taxon>Actinomycetota</taxon>
        <taxon>Actinomycetes</taxon>
        <taxon>Pseudonocardiales</taxon>
        <taxon>Pseudonocardiaceae</taxon>
        <taxon>Amycolatopsis</taxon>
    </lineage>
</organism>
<reference evidence="2 3" key="1">
    <citation type="submission" date="2019-09" db="EMBL/GenBank/DDBJ databases">
        <authorList>
            <person name="Leyn A S."/>
        </authorList>
    </citation>
    <scope>NUCLEOTIDE SEQUENCE [LARGE SCALE GENOMIC DNA]</scope>
    <source>
        <strain evidence="2">AA231_1</strain>
    </source>
</reference>
<feature type="compositionally biased region" description="Gly residues" evidence="1">
    <location>
        <begin position="7"/>
        <end position="16"/>
    </location>
</feature>
<evidence type="ECO:0000313" key="3">
    <source>
        <dbReference type="Proteomes" id="UP000399805"/>
    </source>
</evidence>
<feature type="region of interest" description="Disordered" evidence="1">
    <location>
        <begin position="37"/>
        <end position="63"/>
    </location>
</feature>
<evidence type="ECO:0000313" key="2">
    <source>
        <dbReference type="EMBL" id="VVJ16728.1"/>
    </source>
</evidence>
<feature type="region of interest" description="Disordered" evidence="1">
    <location>
        <begin position="1"/>
        <end position="24"/>
    </location>
</feature>
<keyword evidence="3" id="KW-1185">Reference proteome</keyword>
<dbReference type="EMBL" id="CABVGP010000001">
    <property type="protein sequence ID" value="VVJ16728.1"/>
    <property type="molecule type" value="Genomic_DNA"/>
</dbReference>
<evidence type="ECO:0000256" key="1">
    <source>
        <dbReference type="SAM" id="MobiDB-lite"/>
    </source>
</evidence>
<accession>A0A6I8LJZ4</accession>
<protein>
    <submittedName>
        <fullName evidence="2">Uncharacterized protein</fullName>
    </submittedName>
</protein>